<evidence type="ECO:0000313" key="2">
    <source>
        <dbReference type="Proteomes" id="UP000805193"/>
    </source>
</evidence>
<keyword evidence="2" id="KW-1185">Reference proteome</keyword>
<name>A0AC60NVQ9_IXOPE</name>
<reference evidence="1 2" key="1">
    <citation type="journal article" date="2020" name="Cell">
        <title>Large-Scale Comparative Analyses of Tick Genomes Elucidate Their Genetic Diversity and Vector Capacities.</title>
        <authorList>
            <consortium name="Tick Genome and Microbiome Consortium (TIGMIC)"/>
            <person name="Jia N."/>
            <person name="Wang J."/>
            <person name="Shi W."/>
            <person name="Du L."/>
            <person name="Sun Y."/>
            <person name="Zhan W."/>
            <person name="Jiang J.F."/>
            <person name="Wang Q."/>
            <person name="Zhang B."/>
            <person name="Ji P."/>
            <person name="Bell-Sakyi L."/>
            <person name="Cui X.M."/>
            <person name="Yuan T.T."/>
            <person name="Jiang B.G."/>
            <person name="Yang W.F."/>
            <person name="Lam T.T."/>
            <person name="Chang Q.C."/>
            <person name="Ding S.J."/>
            <person name="Wang X.J."/>
            <person name="Zhu J.G."/>
            <person name="Ruan X.D."/>
            <person name="Zhao L."/>
            <person name="Wei J.T."/>
            <person name="Ye R.Z."/>
            <person name="Que T.C."/>
            <person name="Du C.H."/>
            <person name="Zhou Y.H."/>
            <person name="Cheng J.X."/>
            <person name="Dai P.F."/>
            <person name="Guo W.B."/>
            <person name="Han X.H."/>
            <person name="Huang E.J."/>
            <person name="Li L.F."/>
            <person name="Wei W."/>
            <person name="Gao Y.C."/>
            <person name="Liu J.Z."/>
            <person name="Shao H.Z."/>
            <person name="Wang X."/>
            <person name="Wang C.C."/>
            <person name="Yang T.C."/>
            <person name="Huo Q.B."/>
            <person name="Li W."/>
            <person name="Chen H.Y."/>
            <person name="Chen S.E."/>
            <person name="Zhou L.G."/>
            <person name="Ni X.B."/>
            <person name="Tian J.H."/>
            <person name="Sheng Y."/>
            <person name="Liu T."/>
            <person name="Pan Y.S."/>
            <person name="Xia L.Y."/>
            <person name="Li J."/>
            <person name="Zhao F."/>
            <person name="Cao W.C."/>
        </authorList>
    </citation>
    <scope>NUCLEOTIDE SEQUENCE [LARGE SCALE GENOMIC DNA]</scope>
    <source>
        <strain evidence="1">Iper-2018</strain>
    </source>
</reference>
<comment type="caution">
    <text evidence="1">The sequence shown here is derived from an EMBL/GenBank/DDBJ whole genome shotgun (WGS) entry which is preliminary data.</text>
</comment>
<dbReference type="Proteomes" id="UP000805193">
    <property type="component" value="Unassembled WGS sequence"/>
</dbReference>
<dbReference type="EMBL" id="JABSTQ010011450">
    <property type="protein sequence ID" value="KAG0411235.1"/>
    <property type="molecule type" value="Genomic_DNA"/>
</dbReference>
<accession>A0AC60NVQ9</accession>
<evidence type="ECO:0000313" key="1">
    <source>
        <dbReference type="EMBL" id="KAG0411235.1"/>
    </source>
</evidence>
<sequence length="310" mass="34360">MSDFRRPQTGMRSGLDRPSLETLADCTLLLQEHLVRSKGYPFERHHVTTADGYILEMHRIPGGKRSCPEPCHREPVLLMTGLATDSSAFVMDFPGQSLGFLLADNGYDVWLANTRGNTYGKQHANLSVKSKRFWDFSFHEHGTYDVPAQIDYVLKERQLSCLLYVGISQGTLMFFVMMSERPEYNAKVRARPRARSEFVSSGTPRVVAPSEFISPPTPTRARTFCTVKIERAPTCNPVMPRSGEEWEQMTRHVARMLVRLGYCATEAHGWARGGASASAAAMTSLLWNAQTGEAGEAGAAAAPARQLCAV</sequence>
<protein>
    <submittedName>
        <fullName evidence="1">Uncharacterized protein</fullName>
    </submittedName>
</protein>
<gene>
    <name evidence="1" type="ORF">HPB47_011633</name>
</gene>
<organism evidence="1 2">
    <name type="scientific">Ixodes persulcatus</name>
    <name type="common">Taiga tick</name>
    <dbReference type="NCBI Taxonomy" id="34615"/>
    <lineage>
        <taxon>Eukaryota</taxon>
        <taxon>Metazoa</taxon>
        <taxon>Ecdysozoa</taxon>
        <taxon>Arthropoda</taxon>
        <taxon>Chelicerata</taxon>
        <taxon>Arachnida</taxon>
        <taxon>Acari</taxon>
        <taxon>Parasitiformes</taxon>
        <taxon>Ixodida</taxon>
        <taxon>Ixodoidea</taxon>
        <taxon>Ixodidae</taxon>
        <taxon>Ixodinae</taxon>
        <taxon>Ixodes</taxon>
    </lineage>
</organism>
<proteinExistence type="predicted"/>